<evidence type="ECO:0000256" key="1">
    <source>
        <dbReference type="ARBA" id="ARBA00006432"/>
    </source>
</evidence>
<keyword evidence="2" id="KW-0436">Ligase</keyword>
<keyword evidence="9" id="KW-1185">Reference proteome</keyword>
<dbReference type="InterPro" id="IPR045851">
    <property type="entry name" value="AMP-bd_C_sf"/>
</dbReference>
<dbReference type="GO" id="GO:0005524">
    <property type="term" value="F:ATP binding"/>
    <property type="evidence" value="ECO:0007669"/>
    <property type="project" value="UniProtKB-KW"/>
</dbReference>
<dbReference type="Proteomes" id="UP001419268">
    <property type="component" value="Unassembled WGS sequence"/>
</dbReference>
<dbReference type="Gene3D" id="3.40.50.12780">
    <property type="entry name" value="N-terminal domain of ligase-like"/>
    <property type="match status" value="2"/>
</dbReference>
<dbReference type="PANTHER" id="PTHR24096">
    <property type="entry name" value="LONG-CHAIN-FATTY-ACID--COA LIGASE"/>
    <property type="match status" value="1"/>
</dbReference>
<keyword evidence="3" id="KW-0547">Nucleotide-binding</keyword>
<dbReference type="PANTHER" id="PTHR24096:SF425">
    <property type="entry name" value="4-COUMARATE--COA LIGASE-LIKE 7"/>
    <property type="match status" value="1"/>
</dbReference>
<evidence type="ECO:0000259" key="7">
    <source>
        <dbReference type="Pfam" id="PF13193"/>
    </source>
</evidence>
<reference evidence="8 9" key="1">
    <citation type="submission" date="2024-01" db="EMBL/GenBank/DDBJ databases">
        <title>Genome assemblies of Stephania.</title>
        <authorList>
            <person name="Yang L."/>
        </authorList>
    </citation>
    <scope>NUCLEOTIDE SEQUENCE [LARGE SCALE GENOMIC DNA]</scope>
    <source>
        <strain evidence="8">JXDWG</strain>
        <tissue evidence="8">Leaf</tissue>
    </source>
</reference>
<dbReference type="FunFam" id="3.30.300.30:FF:000007">
    <property type="entry name" value="4-coumarate--CoA ligase 2"/>
    <property type="match status" value="1"/>
</dbReference>
<evidence type="ECO:0000256" key="5">
    <source>
        <dbReference type="SAM" id="MobiDB-lite"/>
    </source>
</evidence>
<gene>
    <name evidence="8" type="ORF">Scep_005157</name>
</gene>
<dbReference type="InterPro" id="IPR000873">
    <property type="entry name" value="AMP-dep_synth/lig_dom"/>
</dbReference>
<evidence type="ECO:0008006" key="10">
    <source>
        <dbReference type="Google" id="ProtNLM"/>
    </source>
</evidence>
<dbReference type="Pfam" id="PF00501">
    <property type="entry name" value="AMP-binding"/>
    <property type="match status" value="2"/>
</dbReference>
<dbReference type="InterPro" id="IPR020845">
    <property type="entry name" value="AMP-binding_CS"/>
</dbReference>
<dbReference type="Pfam" id="PF13193">
    <property type="entry name" value="AMP-binding_C"/>
    <property type="match status" value="1"/>
</dbReference>
<evidence type="ECO:0000256" key="4">
    <source>
        <dbReference type="ARBA" id="ARBA00022840"/>
    </source>
</evidence>
<comment type="caution">
    <text evidence="8">The sequence shown here is derived from an EMBL/GenBank/DDBJ whole genome shotgun (WGS) entry which is preliminary data.</text>
</comment>
<feature type="compositionally biased region" description="Basic and acidic residues" evidence="5">
    <location>
        <begin position="642"/>
        <end position="669"/>
    </location>
</feature>
<dbReference type="Gene3D" id="3.30.300.30">
    <property type="match status" value="1"/>
</dbReference>
<protein>
    <recommendedName>
        <fullName evidence="10">4-coumarate--CoA ligase</fullName>
    </recommendedName>
</protein>
<organism evidence="8 9">
    <name type="scientific">Stephania cephalantha</name>
    <dbReference type="NCBI Taxonomy" id="152367"/>
    <lineage>
        <taxon>Eukaryota</taxon>
        <taxon>Viridiplantae</taxon>
        <taxon>Streptophyta</taxon>
        <taxon>Embryophyta</taxon>
        <taxon>Tracheophyta</taxon>
        <taxon>Spermatophyta</taxon>
        <taxon>Magnoliopsida</taxon>
        <taxon>Ranunculales</taxon>
        <taxon>Menispermaceae</taxon>
        <taxon>Menispermoideae</taxon>
        <taxon>Cissampelideae</taxon>
        <taxon>Stephania</taxon>
    </lineage>
</organism>
<comment type="similarity">
    <text evidence="1">Belongs to the ATP-dependent AMP-binding enzyme family.</text>
</comment>
<dbReference type="GO" id="GO:0016405">
    <property type="term" value="F:CoA-ligase activity"/>
    <property type="evidence" value="ECO:0007669"/>
    <property type="project" value="TreeGrafter"/>
</dbReference>
<feature type="domain" description="AMP-dependent synthetase/ligase" evidence="6">
    <location>
        <begin position="34"/>
        <end position="337"/>
    </location>
</feature>
<evidence type="ECO:0000256" key="3">
    <source>
        <dbReference type="ARBA" id="ARBA00022741"/>
    </source>
</evidence>
<dbReference type="PROSITE" id="PS00455">
    <property type="entry name" value="AMP_BINDING"/>
    <property type="match status" value="1"/>
</dbReference>
<feature type="region of interest" description="Disordered" evidence="5">
    <location>
        <begin position="642"/>
        <end position="683"/>
    </location>
</feature>
<name>A0AAP0KV68_9MAGN</name>
<sequence length="1154" mass="127770">MEKSGYGRDGIYRSLRPPIALPKDQNLNMVSFLFRNSNSYPNQPALIDADSDETLTFAQFKSTVAKLAHGFAQLGLKKGDVVLIFAPNSIQFPLCFFGVVAIGAIATTVNPLYTVAELSKQIKDSGPKLVITVPQLWDKVKGFGLASVILGSDRVSWSKQIVSNAKLTSFSELLELGGSSNDFPVVKIKQSDVAALLYSSGTTGTSKGVILTHRNFIAAGTMVSSDQDFAGEMHNVFLCFLPMFHIFGLSVICYSQLQRGNTVVSVGRFDLEMVLRAVEKYKVTYLYVVPPVMIALAKQSVVKKYDLSSLKVLGSGAAPLGKDLMEECSRSIPNVVIIQEWRILRMRHWCYVHWSMIFARFALIGLSTSKYVRDLCTVCIDWTRLYELFTSRYVRDVLHRLHKGYGLTESCGVVSLEFTTVGVRHSGSAGNLVPGVESKIVSVEKMQPLPPNQLGEIWIRGPNMMQGYYNNPQATKLTIDKQGWVHTGDLGYFDDEGRLFVVDRIKELIKYKGFQMDALIAKMHHNFVAKADAMDTANADSRVDIEERVAANHQSVPLLSPPITPPLIDPNPYYLPTAFPLHRKSLISTHSLILNLHPCCHPPILLQRLLPSKLPNLLSKFKAQNPNLPKIGVNLANRPQVHWRESSEEATDDKGDLEVGTVDGRREEVAQDQAEDGGDALGGGEGVPGWTVITATSAWQPHFIPQWDAVYLHSFKLGFSSPVNYRVESLGIDTSNLPYYNYGPTMVSLRDIGFDFGIGFDYYHNLIHGLILQDEFGCVRDNLVHKLHQFGNLVIDRAMEQILVVSDLFCLSSSLAGFTNLMAHLLIFGAPLSPCSLITLKVAIGCRICASQKMLDEMLYLDTRSWTAVNFAYAIVGEAEELDAWSAIIICCFDLANMVHVGIFVLCNLVDTTLVLLEEILLRGFNLVLPSFVLKELRDPSFFAYSKRMVFKGTICLASALFFGVGMSQWDVASLLCAPKSSVNIHHLKCFIESTDYAIYGFCKAVNIGFYCTLIAPAELEGLLLSHPEILDAVVIPFPDAEAGEVPAAYVVRSPTSSLNEDDVKKFIAEQVAPFKRLRKVTFINAVPKSASGKILRRELIEKVSFKSDGVVHLNLGDLKSLEDIIMCWCPHVPLQIEVCQQALALVVPRSPSS</sequence>
<feature type="domain" description="AMP-binding enzyme C-terminal" evidence="7">
    <location>
        <begin position="1019"/>
        <end position="1094"/>
    </location>
</feature>
<accession>A0AAP0KV68</accession>
<evidence type="ECO:0000256" key="2">
    <source>
        <dbReference type="ARBA" id="ARBA00022598"/>
    </source>
</evidence>
<dbReference type="SUPFAM" id="SSF56801">
    <property type="entry name" value="Acetyl-CoA synthetase-like"/>
    <property type="match status" value="3"/>
</dbReference>
<evidence type="ECO:0000313" key="9">
    <source>
        <dbReference type="Proteomes" id="UP001419268"/>
    </source>
</evidence>
<dbReference type="InterPro" id="IPR025110">
    <property type="entry name" value="AMP-bd_C"/>
</dbReference>
<proteinExistence type="inferred from homology"/>
<dbReference type="FunFam" id="3.40.50.12780:FF:000003">
    <property type="entry name" value="Long-chain-fatty-acid--CoA ligase FadD"/>
    <property type="match status" value="1"/>
</dbReference>
<feature type="domain" description="AMP-dependent synthetase/ligase" evidence="6">
    <location>
        <begin position="394"/>
        <end position="469"/>
    </location>
</feature>
<keyword evidence="4" id="KW-0067">ATP-binding</keyword>
<evidence type="ECO:0000259" key="6">
    <source>
        <dbReference type="Pfam" id="PF00501"/>
    </source>
</evidence>
<dbReference type="InterPro" id="IPR042099">
    <property type="entry name" value="ANL_N_sf"/>
</dbReference>
<dbReference type="EMBL" id="JBBNAG010000002">
    <property type="protein sequence ID" value="KAK9158583.1"/>
    <property type="molecule type" value="Genomic_DNA"/>
</dbReference>
<evidence type="ECO:0000313" key="8">
    <source>
        <dbReference type="EMBL" id="KAK9158583.1"/>
    </source>
</evidence>
<dbReference type="AlphaFoldDB" id="A0AAP0KV68"/>